<dbReference type="Proteomes" id="UP000688137">
    <property type="component" value="Unassembled WGS sequence"/>
</dbReference>
<keyword evidence="2" id="KW-1185">Reference proteome</keyword>
<reference evidence="1" key="1">
    <citation type="submission" date="2021-01" db="EMBL/GenBank/DDBJ databases">
        <authorList>
            <consortium name="Genoscope - CEA"/>
            <person name="William W."/>
        </authorList>
    </citation>
    <scope>NUCLEOTIDE SEQUENCE</scope>
</reference>
<comment type="caution">
    <text evidence="1">The sequence shown here is derived from an EMBL/GenBank/DDBJ whole genome shotgun (WGS) entry which is preliminary data.</text>
</comment>
<evidence type="ECO:0000313" key="1">
    <source>
        <dbReference type="EMBL" id="CAD8052635.1"/>
    </source>
</evidence>
<gene>
    <name evidence="1" type="ORF">PPRIM_AZ9-3.1.T0190281</name>
</gene>
<evidence type="ECO:0000313" key="2">
    <source>
        <dbReference type="Proteomes" id="UP000688137"/>
    </source>
</evidence>
<name>A0A8S1KFR9_PARPR</name>
<proteinExistence type="predicted"/>
<organism evidence="1 2">
    <name type="scientific">Paramecium primaurelia</name>
    <dbReference type="NCBI Taxonomy" id="5886"/>
    <lineage>
        <taxon>Eukaryota</taxon>
        <taxon>Sar</taxon>
        <taxon>Alveolata</taxon>
        <taxon>Ciliophora</taxon>
        <taxon>Intramacronucleata</taxon>
        <taxon>Oligohymenophorea</taxon>
        <taxon>Peniculida</taxon>
        <taxon>Parameciidae</taxon>
        <taxon>Paramecium</taxon>
    </lineage>
</organism>
<accession>A0A8S1KFR9</accession>
<dbReference type="OMA" id="CKTEGMF"/>
<dbReference type="AlphaFoldDB" id="A0A8S1KFR9"/>
<protein>
    <submittedName>
        <fullName evidence="1">Uncharacterized protein</fullName>
    </submittedName>
</protein>
<dbReference type="EMBL" id="CAJJDM010000016">
    <property type="protein sequence ID" value="CAD8052635.1"/>
    <property type="molecule type" value="Genomic_DNA"/>
</dbReference>
<sequence>MAKQQLIHSKPQAITTKLQIPHRTTVEQVYLKRLKETEAFIPKEEYLKKQEAINKVMDTQSVQQLKYYSHINEIRSVKEFLYISEKLKQKNIEKKMNERLELRGKLNKIKEIEVLKKLHYYLEKKIRLFIKDRQHEENPKLKTFEAFRNAHLEDKKVMQFPIDLQKELFTKLNAQSDIVPSKQDIVSPVSPMKHQKRNTQFDFFNAEISDSVVNNEDKEQGTSKFLTMKVANKLLGMMIIESSKGKRQPIIWAQDKKKELEDILNKPYGGKMNFNLHSFNWLIDNALDKTQSLANFKKGSINRITTTDERIEYGEMPNNYLSIQNKINKGMESITKTFNIRPKSSQVLRQRKELKNRRQITTEYNITERIKENVLSQALRNQNVQSQCKTEGMFFQNDSYVSHYI</sequence>